<sequence>MSTAPNPEFPRYWGSRLSCTAGYYLPPQVYSKMKFELRRIPQVNSRVEERRYDGHIGRMDCLFSPHNSGEFIAHWPYLRRPYSVTSDDFAYVAYEPLMNQWDVDSRDPRKGSFRLEFIHRMSTLRSELDGRMEDTRTRLRGGSTTWANHPQYTTSTVITELMGVRTWGDAVDRGVAAQRGLREKEAWLSMTHARRVLGRATMDQLRGVQFPRADERFLGVWVNGETLTMGLRWK</sequence>
<organism evidence="1 2">
    <name type="scientific">Favolaschia claudopus</name>
    <dbReference type="NCBI Taxonomy" id="2862362"/>
    <lineage>
        <taxon>Eukaryota</taxon>
        <taxon>Fungi</taxon>
        <taxon>Dikarya</taxon>
        <taxon>Basidiomycota</taxon>
        <taxon>Agaricomycotina</taxon>
        <taxon>Agaricomycetes</taxon>
        <taxon>Agaricomycetidae</taxon>
        <taxon>Agaricales</taxon>
        <taxon>Marasmiineae</taxon>
        <taxon>Mycenaceae</taxon>
        <taxon>Favolaschia</taxon>
    </lineage>
</organism>
<reference evidence="1 2" key="1">
    <citation type="journal article" date="2024" name="J Genomics">
        <title>Draft genome sequencing and assembly of Favolaschia claudopus CIRM-BRFM 2984 isolated from oak limbs.</title>
        <authorList>
            <person name="Navarro D."/>
            <person name="Drula E."/>
            <person name="Chaduli D."/>
            <person name="Cazenave R."/>
            <person name="Ahrendt S."/>
            <person name="Wang J."/>
            <person name="Lipzen A."/>
            <person name="Daum C."/>
            <person name="Barry K."/>
            <person name="Grigoriev I.V."/>
            <person name="Favel A."/>
            <person name="Rosso M.N."/>
            <person name="Martin F."/>
        </authorList>
    </citation>
    <scope>NUCLEOTIDE SEQUENCE [LARGE SCALE GENOMIC DNA]</scope>
    <source>
        <strain evidence="1 2">CIRM-BRFM 2984</strain>
    </source>
</reference>
<keyword evidence="2" id="KW-1185">Reference proteome</keyword>
<name>A0AAW0A2Q3_9AGAR</name>
<dbReference type="EMBL" id="JAWWNJ010000092">
    <property type="protein sequence ID" value="KAK6997381.1"/>
    <property type="molecule type" value="Genomic_DNA"/>
</dbReference>
<protein>
    <submittedName>
        <fullName evidence="1">Uncharacterized protein</fullName>
    </submittedName>
</protein>
<evidence type="ECO:0000313" key="2">
    <source>
        <dbReference type="Proteomes" id="UP001362999"/>
    </source>
</evidence>
<dbReference type="Proteomes" id="UP001362999">
    <property type="component" value="Unassembled WGS sequence"/>
</dbReference>
<gene>
    <name evidence="1" type="ORF">R3P38DRAFT_2798662</name>
</gene>
<evidence type="ECO:0000313" key="1">
    <source>
        <dbReference type="EMBL" id="KAK6997381.1"/>
    </source>
</evidence>
<dbReference type="AlphaFoldDB" id="A0AAW0A2Q3"/>
<comment type="caution">
    <text evidence="1">The sequence shown here is derived from an EMBL/GenBank/DDBJ whole genome shotgun (WGS) entry which is preliminary data.</text>
</comment>
<accession>A0AAW0A2Q3</accession>
<proteinExistence type="predicted"/>